<evidence type="ECO:0000313" key="1">
    <source>
        <dbReference type="EMBL" id="KAK9323052.1"/>
    </source>
</evidence>
<reference evidence="2" key="1">
    <citation type="journal article" date="2024" name="Front. Bioeng. Biotechnol.">
        <title>Genome-scale model development and genomic sequencing of the oleaginous clade Lipomyces.</title>
        <authorList>
            <person name="Czajka J.J."/>
            <person name="Han Y."/>
            <person name="Kim J."/>
            <person name="Mondo S.J."/>
            <person name="Hofstad B.A."/>
            <person name="Robles A."/>
            <person name="Haridas S."/>
            <person name="Riley R."/>
            <person name="LaButti K."/>
            <person name="Pangilinan J."/>
            <person name="Andreopoulos W."/>
            <person name="Lipzen A."/>
            <person name="Yan J."/>
            <person name="Wang M."/>
            <person name="Ng V."/>
            <person name="Grigoriev I.V."/>
            <person name="Spatafora J.W."/>
            <person name="Magnuson J.K."/>
            <person name="Baker S.E."/>
            <person name="Pomraning K.R."/>
        </authorList>
    </citation>
    <scope>NUCLEOTIDE SEQUENCE [LARGE SCALE GENOMIC DNA]</scope>
    <source>
        <strain evidence="2">CBS 10300</strain>
    </source>
</reference>
<evidence type="ECO:0000313" key="2">
    <source>
        <dbReference type="Proteomes" id="UP001489719"/>
    </source>
</evidence>
<name>A0ACC3TQ97_9ASCO</name>
<dbReference type="Proteomes" id="UP001489719">
    <property type="component" value="Unassembled WGS sequence"/>
</dbReference>
<protein>
    <submittedName>
        <fullName evidence="1">Uncharacterized protein</fullName>
    </submittedName>
</protein>
<sequence length="222" mass="24792">MWPTILPTLVLNRALLVPESRANINGWTSSMYKCFWTVMAISFAWFFYPAYIFKALSIFLTSFVFIDLYWTNYKWTTYLPINTNAIYDKYAYQKYSPLYISLGNLIAMTATALTCVFVTEWSQIHESFGASIMSSVKRKANDQNSIPNSSAGMVDVGCHTAVFYFVLIPSSIIVAIAGFALGFHSPTIILSGYMVPGNGIATLTPRAAATSTVEQVEASWWP</sequence>
<comment type="caution">
    <text evidence="1">The sequence shown here is derived from an EMBL/GenBank/DDBJ whole genome shotgun (WGS) entry which is preliminary data.</text>
</comment>
<accession>A0ACC3TQ97</accession>
<dbReference type="EMBL" id="MU970067">
    <property type="protein sequence ID" value="KAK9323052.1"/>
    <property type="molecule type" value="Genomic_DNA"/>
</dbReference>
<keyword evidence="2" id="KW-1185">Reference proteome</keyword>
<proteinExistence type="predicted"/>
<organism evidence="1 2">
    <name type="scientific">Lipomyces orientalis</name>
    <dbReference type="NCBI Taxonomy" id="1233043"/>
    <lineage>
        <taxon>Eukaryota</taxon>
        <taxon>Fungi</taxon>
        <taxon>Dikarya</taxon>
        <taxon>Ascomycota</taxon>
        <taxon>Saccharomycotina</taxon>
        <taxon>Lipomycetes</taxon>
        <taxon>Lipomycetales</taxon>
        <taxon>Lipomycetaceae</taxon>
        <taxon>Lipomyces</taxon>
    </lineage>
</organism>
<gene>
    <name evidence="1" type="ORF">V1517DRAFT_345778</name>
</gene>